<accession>A0AAU8MJG1</accession>
<name>A0AAU8MJG1_9CAUD</name>
<dbReference type="EMBL" id="PP965494">
    <property type="protein sequence ID" value="XCN99962.1"/>
    <property type="molecule type" value="Genomic_DNA"/>
</dbReference>
<organism evidence="2">
    <name type="scientific">Geladintestivirus 4</name>
    <dbReference type="NCBI Taxonomy" id="3233136"/>
    <lineage>
        <taxon>Viruses</taxon>
        <taxon>Duplodnaviria</taxon>
        <taxon>Heunggongvirae</taxon>
        <taxon>Uroviricota</taxon>
        <taxon>Caudoviricetes</taxon>
        <taxon>Crassvirales</taxon>
    </lineage>
</organism>
<evidence type="ECO:0000256" key="1">
    <source>
        <dbReference type="SAM" id="MobiDB-lite"/>
    </source>
</evidence>
<feature type="region of interest" description="Disordered" evidence="1">
    <location>
        <begin position="286"/>
        <end position="306"/>
    </location>
</feature>
<protein>
    <recommendedName>
        <fullName evidence="3">Capsid protein</fullName>
    </recommendedName>
</protein>
<proteinExistence type="predicted"/>
<sequence length="306" mass="32490">MRQLFICTSDAVLAATGKPQDLTNVAAGTIGMWENDDDSKWLAAAPASDFSIAYGRPNSQAVVIPIDFSSARVMVSTPQAGVKFKAELNIPTPVAGKDYTLQLIKLGAVKHERNSWTVTDNGSNKTTAGDMAASLAKQFTNMIEAGNPELDGLAVTVTGTKITIENKTNYNPWELIAADDLVGTKVTTTAAVAPTLDAAYVKNLASVCAQNRGFNNVYQDGASIYPAYPMAVEDTTYKMYAIQFKYGRKYGRTRDEAPIQEVIIVVPVGNSTLTGALDKILDLDGSAEPANTSSSSTISDGDGGIE</sequence>
<evidence type="ECO:0000313" key="2">
    <source>
        <dbReference type="EMBL" id="XCN99962.1"/>
    </source>
</evidence>
<reference evidence="2" key="1">
    <citation type="submission" date="2024-06" db="EMBL/GenBank/DDBJ databases">
        <title>Intestivirid acquisition increases across infancy in a wild primate population.</title>
        <authorList>
            <person name="Schneider-Creas I.A."/>
            <person name="Moya I.L."/>
            <person name="Chiou K.L."/>
            <person name="Baniel A."/>
            <person name="Azanaw Haile A."/>
            <person name="Kebede F."/>
            <person name="Abebe B."/>
            <person name="Snyder-Mackler N."/>
            <person name="Varsani A."/>
        </authorList>
    </citation>
    <scope>NUCLEOTIDE SEQUENCE</scope>
    <source>
        <strain evidence="2">Int_RNL_2017_0055_MCB</strain>
    </source>
</reference>
<evidence type="ECO:0008006" key="3">
    <source>
        <dbReference type="Google" id="ProtNLM"/>
    </source>
</evidence>